<keyword evidence="3" id="KW-0175">Coiled coil</keyword>
<dbReference type="InterPro" id="IPR000313">
    <property type="entry name" value="PWWP_dom"/>
</dbReference>
<feature type="domain" description="PWWP" evidence="6">
    <location>
        <begin position="7"/>
        <end position="57"/>
    </location>
</feature>
<comment type="caution">
    <text evidence="7">The sequence shown here is derived from an EMBL/GenBank/DDBJ whole genome shotgun (WGS) entry which is preliminary data.</text>
</comment>
<dbReference type="InterPro" id="IPR021567">
    <property type="entry name" value="LEDGF_IBD"/>
</dbReference>
<feature type="compositionally biased region" description="Basic and acidic residues" evidence="5">
    <location>
        <begin position="463"/>
        <end position="479"/>
    </location>
</feature>
<dbReference type="Proteomes" id="UP001168821">
    <property type="component" value="Unassembled WGS sequence"/>
</dbReference>
<dbReference type="GO" id="GO:0005634">
    <property type="term" value="C:nucleus"/>
    <property type="evidence" value="ECO:0007669"/>
    <property type="project" value="UniProtKB-SubCell"/>
</dbReference>
<protein>
    <recommendedName>
        <fullName evidence="6">PWWP domain-containing protein</fullName>
    </recommendedName>
</protein>
<dbReference type="SUPFAM" id="SSF140576">
    <property type="entry name" value="HIV integrase-binding domain"/>
    <property type="match status" value="1"/>
</dbReference>
<evidence type="ECO:0000313" key="7">
    <source>
        <dbReference type="EMBL" id="KAJ3649973.1"/>
    </source>
</evidence>
<dbReference type="Pfam" id="PF11467">
    <property type="entry name" value="LEDGF"/>
    <property type="match status" value="1"/>
</dbReference>
<gene>
    <name evidence="7" type="ORF">Zmor_021686</name>
</gene>
<evidence type="ECO:0000256" key="5">
    <source>
        <dbReference type="SAM" id="MobiDB-lite"/>
    </source>
</evidence>
<evidence type="ECO:0000313" key="8">
    <source>
        <dbReference type="Proteomes" id="UP001168821"/>
    </source>
</evidence>
<dbReference type="SMART" id="SM00293">
    <property type="entry name" value="PWWP"/>
    <property type="match status" value="1"/>
</dbReference>
<dbReference type="SUPFAM" id="SSF63748">
    <property type="entry name" value="Tudor/PWWP/MBT"/>
    <property type="match status" value="1"/>
</dbReference>
<comment type="subcellular location">
    <subcellularLocation>
        <location evidence="1">Nucleus</location>
    </subcellularLocation>
</comment>
<feature type="compositionally biased region" description="Acidic residues" evidence="5">
    <location>
        <begin position="147"/>
        <end position="169"/>
    </location>
</feature>
<reference evidence="7" key="1">
    <citation type="journal article" date="2023" name="G3 (Bethesda)">
        <title>Whole genome assemblies of Zophobas morio and Tenebrio molitor.</title>
        <authorList>
            <person name="Kaur S."/>
            <person name="Stinson S.A."/>
            <person name="diCenzo G.C."/>
        </authorList>
    </citation>
    <scope>NUCLEOTIDE SEQUENCE</scope>
    <source>
        <strain evidence="7">QUZm001</strain>
    </source>
</reference>
<dbReference type="PANTHER" id="PTHR12550">
    <property type="entry name" value="HEPATOMA-DERIVED GROWTH FACTOR-RELATED"/>
    <property type="match status" value="1"/>
</dbReference>
<evidence type="ECO:0000256" key="3">
    <source>
        <dbReference type="ARBA" id="ARBA00023054"/>
    </source>
</evidence>
<evidence type="ECO:0000259" key="6">
    <source>
        <dbReference type="SMART" id="SM00293"/>
    </source>
</evidence>
<dbReference type="EMBL" id="JALNTZ010000006">
    <property type="protein sequence ID" value="KAJ3649973.1"/>
    <property type="molecule type" value="Genomic_DNA"/>
</dbReference>
<dbReference type="CDD" id="cd05834">
    <property type="entry name" value="PWWP_HRP"/>
    <property type="match status" value="1"/>
</dbReference>
<evidence type="ECO:0000256" key="2">
    <source>
        <dbReference type="ARBA" id="ARBA00005309"/>
    </source>
</evidence>
<sequence length="479" mass="54985">MKRSRQFKEGDKVFAKIKGYPAWPAVVLGKSGKKFNVQFYGTGETGNIKPEDICYYLKNKEQMTKGSKKKEFKDAIDQIEKAIAVDGTDGDDSPSDEQSPAPKRKRTNSEKSSDSAKVSRNSESEGESNMSESTADGPTEPKVENDTEKEDNETMDDADVNNPPTDEDLPFLPNVKIVSELNLKNWIIYADAVKENPELYKSRPVDQRCYFQNQVFPVLLPSGKYAGLKLHKTWPLHFENEYDCAMYDNDTASRVLLLKESVITGEVTMESDPESFLEDFDLTETEIRRDAEMKLINNKYKRVERLRSESTLVELDAKIKNCLGLNKADPKKALEFLDQMLEINMDEIMLKKHSHVVEMIRRLRKYIGNVDEWNLSPEELDVFNTDAQKLRTKADEIYKKFKSVVKLPAGSINFWDGFNDVVRKFREDCIHLNNREVFVLCAEPYSRQAIIDRLEQEEELQEADIHRPVEADTDKVGES</sequence>
<dbReference type="InterPro" id="IPR036218">
    <property type="entry name" value="HIVI-bd_sf"/>
</dbReference>
<dbReference type="PANTHER" id="PTHR12550:SF70">
    <property type="entry name" value="JIL-1 ANCHORING AND STABILIZING PROTEIN, ISOFORM A"/>
    <property type="match status" value="1"/>
</dbReference>
<evidence type="ECO:0000256" key="1">
    <source>
        <dbReference type="ARBA" id="ARBA00004123"/>
    </source>
</evidence>
<comment type="similarity">
    <text evidence="2">Belongs to the HDGF family.</text>
</comment>
<feature type="region of interest" description="Disordered" evidence="5">
    <location>
        <begin position="460"/>
        <end position="479"/>
    </location>
</feature>
<dbReference type="AlphaFoldDB" id="A0AA38MB60"/>
<dbReference type="Gene3D" id="2.30.30.140">
    <property type="match status" value="1"/>
</dbReference>
<dbReference type="Gene3D" id="1.20.930.10">
    <property type="entry name" value="Conserved domain common to transcription factors TFIIS, elongin A, CRSP70"/>
    <property type="match status" value="1"/>
</dbReference>
<keyword evidence="8" id="KW-1185">Reference proteome</keyword>
<evidence type="ECO:0000256" key="4">
    <source>
        <dbReference type="ARBA" id="ARBA00023242"/>
    </source>
</evidence>
<organism evidence="7 8">
    <name type="scientific">Zophobas morio</name>
    <dbReference type="NCBI Taxonomy" id="2755281"/>
    <lineage>
        <taxon>Eukaryota</taxon>
        <taxon>Metazoa</taxon>
        <taxon>Ecdysozoa</taxon>
        <taxon>Arthropoda</taxon>
        <taxon>Hexapoda</taxon>
        <taxon>Insecta</taxon>
        <taxon>Pterygota</taxon>
        <taxon>Neoptera</taxon>
        <taxon>Endopterygota</taxon>
        <taxon>Coleoptera</taxon>
        <taxon>Polyphaga</taxon>
        <taxon>Cucujiformia</taxon>
        <taxon>Tenebrionidae</taxon>
        <taxon>Zophobas</taxon>
    </lineage>
</organism>
<proteinExistence type="inferred from homology"/>
<accession>A0AA38MB60</accession>
<dbReference type="Pfam" id="PF00855">
    <property type="entry name" value="PWWP"/>
    <property type="match status" value="1"/>
</dbReference>
<dbReference type="InterPro" id="IPR035441">
    <property type="entry name" value="TFIIS/LEDGF_dom_sf"/>
</dbReference>
<keyword evidence="4" id="KW-0539">Nucleus</keyword>
<feature type="region of interest" description="Disordered" evidence="5">
    <location>
        <begin position="81"/>
        <end position="171"/>
    </location>
</feature>
<name>A0AA38MB60_9CUCU</name>